<evidence type="ECO:0000313" key="3">
    <source>
        <dbReference type="Proteomes" id="UP001633002"/>
    </source>
</evidence>
<feature type="compositionally biased region" description="Polar residues" evidence="1">
    <location>
        <begin position="202"/>
        <end position="213"/>
    </location>
</feature>
<gene>
    <name evidence="2" type="ORF">R1sor_021167</name>
</gene>
<evidence type="ECO:0000256" key="1">
    <source>
        <dbReference type="SAM" id="MobiDB-lite"/>
    </source>
</evidence>
<organism evidence="2 3">
    <name type="scientific">Riccia sorocarpa</name>
    <dbReference type="NCBI Taxonomy" id="122646"/>
    <lineage>
        <taxon>Eukaryota</taxon>
        <taxon>Viridiplantae</taxon>
        <taxon>Streptophyta</taxon>
        <taxon>Embryophyta</taxon>
        <taxon>Marchantiophyta</taxon>
        <taxon>Marchantiopsida</taxon>
        <taxon>Marchantiidae</taxon>
        <taxon>Marchantiales</taxon>
        <taxon>Ricciaceae</taxon>
        <taxon>Riccia</taxon>
    </lineage>
</organism>
<keyword evidence="3" id="KW-1185">Reference proteome</keyword>
<comment type="caution">
    <text evidence="2">The sequence shown here is derived from an EMBL/GenBank/DDBJ whole genome shotgun (WGS) entry which is preliminary data.</text>
</comment>
<dbReference type="AlphaFoldDB" id="A0ABD3GHX7"/>
<name>A0ABD3GHX7_9MARC</name>
<evidence type="ECO:0000313" key="2">
    <source>
        <dbReference type="EMBL" id="KAL3678211.1"/>
    </source>
</evidence>
<dbReference type="Proteomes" id="UP001633002">
    <property type="component" value="Unassembled WGS sequence"/>
</dbReference>
<sequence length="319" mass="36761">MKILEPTREFLGHYEERLYAKGRTSYRTYSGARRRSLVLAGWDRSKSKILQPAEEIVRCYEDRISSLKGALQERTRTKESIPLDEDRKDAVAEEWIVVKVDDQKSYTEKEEVELQLETDVCEDKILAPDVDESPHKGIESVRVDRLDRRVSELEQENETLRAERDLRLGDLRRICTEVDQFLDVVEHFLDKPCCEKGRRALSNETAKRGSSISGVKKSLKSGIDNRKGPESERKRPPLRGSLYRDKMPVASNAPGGASSSFRRMLMMGTRKRKNPDVERREVIRVHLHSEGRKVGLPLLRMTANAKKMSFLCCQICRSR</sequence>
<reference evidence="2 3" key="1">
    <citation type="submission" date="2024-09" db="EMBL/GenBank/DDBJ databases">
        <title>Chromosome-scale assembly of Riccia sorocarpa.</title>
        <authorList>
            <person name="Paukszto L."/>
        </authorList>
    </citation>
    <scope>NUCLEOTIDE SEQUENCE [LARGE SCALE GENOMIC DNA]</scope>
    <source>
        <strain evidence="2">LP-2024</strain>
        <tissue evidence="2">Aerial parts of the thallus</tissue>
    </source>
</reference>
<feature type="region of interest" description="Disordered" evidence="1">
    <location>
        <begin position="201"/>
        <end position="260"/>
    </location>
</feature>
<accession>A0ABD3GHX7</accession>
<dbReference type="EMBL" id="JBJQOH010000007">
    <property type="protein sequence ID" value="KAL3678211.1"/>
    <property type="molecule type" value="Genomic_DNA"/>
</dbReference>
<proteinExistence type="predicted"/>
<feature type="compositionally biased region" description="Basic and acidic residues" evidence="1">
    <location>
        <begin position="223"/>
        <end position="235"/>
    </location>
</feature>
<protein>
    <submittedName>
        <fullName evidence="2">Uncharacterized protein</fullName>
    </submittedName>
</protein>